<name>A0A381WZH2_9ZZZZ</name>
<dbReference type="AlphaFoldDB" id="A0A381WZH2"/>
<sequence length="45" mass="5444">MFSEKIFTWFKTDEGIFRYKRYIPGSPSGFILNYNVPDHVDWNVK</sequence>
<gene>
    <name evidence="1" type="ORF">METZ01_LOCUS110207</name>
</gene>
<proteinExistence type="predicted"/>
<dbReference type="EMBL" id="UINC01013242">
    <property type="protein sequence ID" value="SVA57353.1"/>
    <property type="molecule type" value="Genomic_DNA"/>
</dbReference>
<protein>
    <submittedName>
        <fullName evidence="1">Uncharacterized protein</fullName>
    </submittedName>
</protein>
<evidence type="ECO:0000313" key="1">
    <source>
        <dbReference type="EMBL" id="SVA57353.1"/>
    </source>
</evidence>
<reference evidence="1" key="1">
    <citation type="submission" date="2018-05" db="EMBL/GenBank/DDBJ databases">
        <authorList>
            <person name="Lanie J.A."/>
            <person name="Ng W.-L."/>
            <person name="Kazmierczak K.M."/>
            <person name="Andrzejewski T.M."/>
            <person name="Davidsen T.M."/>
            <person name="Wayne K.J."/>
            <person name="Tettelin H."/>
            <person name="Glass J.I."/>
            <person name="Rusch D."/>
            <person name="Podicherti R."/>
            <person name="Tsui H.-C.T."/>
            <person name="Winkler M.E."/>
        </authorList>
    </citation>
    <scope>NUCLEOTIDE SEQUENCE</scope>
</reference>
<accession>A0A381WZH2</accession>
<organism evidence="1">
    <name type="scientific">marine metagenome</name>
    <dbReference type="NCBI Taxonomy" id="408172"/>
    <lineage>
        <taxon>unclassified sequences</taxon>
        <taxon>metagenomes</taxon>
        <taxon>ecological metagenomes</taxon>
    </lineage>
</organism>